<reference evidence="2" key="1">
    <citation type="submission" date="2012-04" db="EMBL/GenBank/DDBJ databases">
        <authorList>
            <person name="Borisov I.G."/>
            <person name="Ivanikova N.V."/>
            <person name="Pinevich A.V."/>
        </authorList>
    </citation>
    <scope>NUCLEOTIDE SEQUENCE</scope>
    <source>
        <strain evidence="2">CALU 1027</strain>
    </source>
</reference>
<dbReference type="STRING" id="317619.GCA_000332315_04429"/>
<evidence type="ECO:0000256" key="1">
    <source>
        <dbReference type="SAM" id="Coils"/>
    </source>
</evidence>
<accession>A0A0M2Q131</accession>
<dbReference type="OrthoDB" id="511915at2"/>
<gene>
    <name evidence="2" type="ORF">PROH_05085</name>
</gene>
<dbReference type="RefSeq" id="WP_026099889.1">
    <property type="nucleotide sequence ID" value="NZ_KB235944.1"/>
</dbReference>
<organism evidence="2 3">
    <name type="scientific">Prochlorothrix hollandica PCC 9006 = CALU 1027</name>
    <dbReference type="NCBI Taxonomy" id="317619"/>
    <lineage>
        <taxon>Bacteria</taxon>
        <taxon>Bacillati</taxon>
        <taxon>Cyanobacteriota</taxon>
        <taxon>Cyanophyceae</taxon>
        <taxon>Prochlorotrichales</taxon>
        <taxon>Prochlorotrichaceae</taxon>
        <taxon>Prochlorothrix</taxon>
    </lineage>
</organism>
<dbReference type="EMBL" id="AJTX02000003">
    <property type="protein sequence ID" value="KKJ00669.1"/>
    <property type="molecule type" value="Genomic_DNA"/>
</dbReference>
<protein>
    <submittedName>
        <fullName evidence="2">Uncharacterized protein</fullName>
    </submittedName>
</protein>
<sequence length="216" mass="24675">MLRQDPPRIDPSYRDGYANAVDGSASLDGTADNVVDIQQELNALEEMILDSPRIPLTGKTLVDEEELLDQLDAIRINLPTALQQAQEILKQKQEILAEAEDYARQIAAMAEQRAAEILDELGIVKQAEAEAQQMRQQVRQECEALQQRTVAEVEQVQQQARQELEEIRKQAMEKQRQIHREADTYADQVLGEIEHKLSDMLRVARNGRQQIHRDTQ</sequence>
<dbReference type="CDD" id="cd06503">
    <property type="entry name" value="ATP-synt_Fo_b"/>
    <property type="match status" value="1"/>
</dbReference>
<dbReference type="AlphaFoldDB" id="A0A0M2Q131"/>
<dbReference type="eggNOG" id="COG1193">
    <property type="taxonomic scope" value="Bacteria"/>
</dbReference>
<evidence type="ECO:0000313" key="2">
    <source>
        <dbReference type="EMBL" id="KKJ00669.1"/>
    </source>
</evidence>
<dbReference type="Proteomes" id="UP000034681">
    <property type="component" value="Unassembled WGS sequence"/>
</dbReference>
<dbReference type="SUPFAM" id="SSF58113">
    <property type="entry name" value="Apolipoprotein A-I"/>
    <property type="match status" value="1"/>
</dbReference>
<feature type="coiled-coil region" evidence="1">
    <location>
        <begin position="82"/>
        <end position="184"/>
    </location>
</feature>
<evidence type="ECO:0000313" key="3">
    <source>
        <dbReference type="Proteomes" id="UP000034681"/>
    </source>
</evidence>
<keyword evidence="3" id="KW-1185">Reference proteome</keyword>
<comment type="caution">
    <text evidence="2">The sequence shown here is derived from an EMBL/GenBank/DDBJ whole genome shotgun (WGS) entry which is preliminary data.</text>
</comment>
<proteinExistence type="predicted"/>
<name>A0A0M2Q131_PROHO</name>
<keyword evidence="1" id="KW-0175">Coiled coil</keyword>